<dbReference type="Proteomes" id="UP001275315">
    <property type="component" value="Unassembled WGS sequence"/>
</dbReference>
<evidence type="ECO:0000256" key="5">
    <source>
        <dbReference type="ARBA" id="ARBA00023136"/>
    </source>
</evidence>
<feature type="transmembrane region" description="Helical" evidence="6">
    <location>
        <begin position="12"/>
        <end position="32"/>
    </location>
</feature>
<dbReference type="RefSeq" id="WP_320378839.1">
    <property type="nucleotide sequence ID" value="NZ_JAWDIQ010000001.1"/>
</dbReference>
<protein>
    <submittedName>
        <fullName evidence="7">Cytochrome c oxidase assembly factor CtaG</fullName>
    </submittedName>
</protein>
<dbReference type="NCBIfam" id="TIGR02737">
    <property type="entry name" value="caa3_CtaG"/>
    <property type="match status" value="1"/>
</dbReference>
<evidence type="ECO:0000256" key="3">
    <source>
        <dbReference type="ARBA" id="ARBA00022692"/>
    </source>
</evidence>
<proteinExistence type="predicted"/>
<keyword evidence="5 6" id="KW-0472">Membrane</keyword>
<gene>
    <name evidence="7" type="primary">ctaG</name>
    <name evidence="7" type="ORF">RWD45_04990</name>
</gene>
<dbReference type="EMBL" id="JAWDIQ010000001">
    <property type="protein sequence ID" value="MDY0408076.1"/>
    <property type="molecule type" value="Genomic_DNA"/>
</dbReference>
<keyword evidence="8" id="KW-1185">Reference proteome</keyword>
<sequence>MWLELQVFGFRALWSPYFFTFVVCLGIAYYLITGPYRHKFGGNAKPTIGQQVAFYLALVLLYILKGSPIDLLTHIMLSFHMAQMALLYLIFPILIIKGLPVWIWEKVVLNSVLYPFFNFVSNPIISILSFNGLFSLYHMPAIFDFTKSSIIAHTASTIILLIAAFIMWFPVMSPLKEFDRLKPLVKIFYVFGNGVLITPACALIIFSDVPLFAAYSATGAWVQALSLCVPGDVLAGMNFGISGQRCFRRYLF</sequence>
<feature type="transmembrane region" description="Helical" evidence="6">
    <location>
        <begin position="85"/>
        <end position="104"/>
    </location>
</feature>
<keyword evidence="3 6" id="KW-0812">Transmembrane</keyword>
<evidence type="ECO:0000256" key="2">
    <source>
        <dbReference type="ARBA" id="ARBA00022475"/>
    </source>
</evidence>
<name>A0ABU5CP00_9BACI</name>
<comment type="subcellular location">
    <subcellularLocation>
        <location evidence="1">Cell membrane</location>
        <topology evidence="1">Multi-pass membrane protein</topology>
    </subcellularLocation>
</comment>
<keyword evidence="2" id="KW-1003">Cell membrane</keyword>
<feature type="transmembrane region" description="Helical" evidence="6">
    <location>
        <begin position="116"/>
        <end position="138"/>
    </location>
</feature>
<comment type="caution">
    <text evidence="7">The sequence shown here is derived from an EMBL/GenBank/DDBJ whole genome shotgun (WGS) entry which is preliminary data.</text>
</comment>
<dbReference type="InterPro" id="IPR014108">
    <property type="entry name" value="Caa3-assmbl_CtaG"/>
</dbReference>
<evidence type="ECO:0000256" key="4">
    <source>
        <dbReference type="ARBA" id="ARBA00022989"/>
    </source>
</evidence>
<evidence type="ECO:0000313" key="8">
    <source>
        <dbReference type="Proteomes" id="UP001275315"/>
    </source>
</evidence>
<evidence type="ECO:0000256" key="6">
    <source>
        <dbReference type="SAM" id="Phobius"/>
    </source>
</evidence>
<accession>A0ABU5CP00</accession>
<organism evidence="7 8">
    <name type="scientific">Paracerasibacillus soli</name>
    <dbReference type="NCBI Taxonomy" id="480284"/>
    <lineage>
        <taxon>Bacteria</taxon>
        <taxon>Bacillati</taxon>
        <taxon>Bacillota</taxon>
        <taxon>Bacilli</taxon>
        <taxon>Bacillales</taxon>
        <taxon>Bacillaceae</taxon>
        <taxon>Paracerasibacillus</taxon>
    </lineage>
</organism>
<feature type="transmembrane region" description="Helical" evidence="6">
    <location>
        <begin position="187"/>
        <end position="206"/>
    </location>
</feature>
<keyword evidence="4 6" id="KW-1133">Transmembrane helix</keyword>
<dbReference type="Pfam" id="PF09678">
    <property type="entry name" value="Caa3_CtaG"/>
    <property type="match status" value="1"/>
</dbReference>
<dbReference type="InterPro" id="IPR019108">
    <property type="entry name" value="Caa3_assmbl_CtaG-rel"/>
</dbReference>
<evidence type="ECO:0000256" key="1">
    <source>
        <dbReference type="ARBA" id="ARBA00004651"/>
    </source>
</evidence>
<reference evidence="7 8" key="1">
    <citation type="submission" date="2023-10" db="EMBL/GenBank/DDBJ databases">
        <title>Virgibacillus soli CC-YMP-6 genome.</title>
        <authorList>
            <person name="Miliotis G."/>
            <person name="Sengupta P."/>
            <person name="Hameed A."/>
            <person name="Chuvochina M."/>
            <person name="Mcdonagh F."/>
            <person name="Simpson A.C."/>
            <person name="Singh N.K."/>
            <person name="Rekha P.D."/>
            <person name="Raman K."/>
            <person name="Hugenholtz P."/>
            <person name="Venkateswaran K."/>
        </authorList>
    </citation>
    <scope>NUCLEOTIDE SEQUENCE [LARGE SCALE GENOMIC DNA]</scope>
    <source>
        <strain evidence="7 8">CC-YMP-6</strain>
    </source>
</reference>
<feature type="transmembrane region" description="Helical" evidence="6">
    <location>
        <begin position="150"/>
        <end position="171"/>
    </location>
</feature>
<evidence type="ECO:0000313" key="7">
    <source>
        <dbReference type="EMBL" id="MDY0408076.1"/>
    </source>
</evidence>
<feature type="transmembrane region" description="Helical" evidence="6">
    <location>
        <begin position="52"/>
        <end position="73"/>
    </location>
</feature>